<protein>
    <recommendedName>
        <fullName evidence="4">Secreted protein</fullName>
    </recommendedName>
</protein>
<evidence type="ECO:0008006" key="4">
    <source>
        <dbReference type="Google" id="ProtNLM"/>
    </source>
</evidence>
<sequence>MTGFAELPVLFLDIDGPLIPFGAPAPGGGPGSGPAPAFQGERESPPPGQNPLLDRLDPGHGRKLAALPCELVWATTWMADANECVAPRLGLPELPMVDWPEPSEEEERDVRAGLHWKTRTLSAWAGGRAFAWTDDEITDRDRAWVAARHGERALLHRVDPQVGVTDADFAVLSDWLSGW</sequence>
<dbReference type="EMBL" id="JAFFZN010000018">
    <property type="protein sequence ID" value="MBO8187645.1"/>
    <property type="molecule type" value="Genomic_DNA"/>
</dbReference>
<accession>A0ABS3WWY9</accession>
<dbReference type="Pfam" id="PF18143">
    <property type="entry name" value="HAD_SAK_2"/>
    <property type="match status" value="1"/>
</dbReference>
<name>A0ABS3WWY9_9ACTN</name>
<comment type="caution">
    <text evidence="2">The sequence shown here is derived from an EMBL/GenBank/DDBJ whole genome shotgun (WGS) entry which is preliminary data.</text>
</comment>
<reference evidence="2 3" key="1">
    <citation type="submission" date="2021-02" db="EMBL/GenBank/DDBJ databases">
        <title>Streptomyces spirodelae sp. nov., isolated from duckweed.</title>
        <authorList>
            <person name="Saimee Y."/>
            <person name="Duangmal K."/>
        </authorList>
    </citation>
    <scope>NUCLEOTIDE SEQUENCE [LARGE SCALE GENOMIC DNA]</scope>
    <source>
        <strain evidence="2 3">DW4-2</strain>
    </source>
</reference>
<dbReference type="RefSeq" id="WP_209266455.1">
    <property type="nucleotide sequence ID" value="NZ_JAFFZN010000018.1"/>
</dbReference>
<evidence type="ECO:0000256" key="1">
    <source>
        <dbReference type="SAM" id="MobiDB-lite"/>
    </source>
</evidence>
<keyword evidence="3" id="KW-1185">Reference proteome</keyword>
<evidence type="ECO:0000313" key="2">
    <source>
        <dbReference type="EMBL" id="MBO8187645.1"/>
    </source>
</evidence>
<feature type="region of interest" description="Disordered" evidence="1">
    <location>
        <begin position="22"/>
        <end position="59"/>
    </location>
</feature>
<dbReference type="Proteomes" id="UP001518976">
    <property type="component" value="Unassembled WGS sequence"/>
</dbReference>
<organism evidence="2 3">
    <name type="scientific">Streptomyces spirodelae</name>
    <dbReference type="NCBI Taxonomy" id="2812904"/>
    <lineage>
        <taxon>Bacteria</taxon>
        <taxon>Bacillati</taxon>
        <taxon>Actinomycetota</taxon>
        <taxon>Actinomycetes</taxon>
        <taxon>Kitasatosporales</taxon>
        <taxon>Streptomycetaceae</taxon>
        <taxon>Streptomyces</taxon>
    </lineage>
</organism>
<gene>
    <name evidence="2" type="ORF">JW592_19585</name>
</gene>
<evidence type="ECO:0000313" key="3">
    <source>
        <dbReference type="Proteomes" id="UP001518976"/>
    </source>
</evidence>
<proteinExistence type="predicted"/>